<dbReference type="GO" id="GO:0005615">
    <property type="term" value="C:extracellular space"/>
    <property type="evidence" value="ECO:0007669"/>
    <property type="project" value="TreeGrafter"/>
</dbReference>
<comment type="caution">
    <text evidence="10">The sequence shown here is derived from an EMBL/GenBank/DDBJ whole genome shotgun (WGS) entry which is preliminary data.</text>
</comment>
<evidence type="ECO:0000256" key="4">
    <source>
        <dbReference type="ARBA" id="ARBA00022525"/>
    </source>
</evidence>
<evidence type="ECO:0000256" key="3">
    <source>
        <dbReference type="ARBA" id="ARBA00022473"/>
    </source>
</evidence>
<keyword evidence="6" id="KW-0879">Wnt signaling pathway</keyword>
<dbReference type="PROSITE" id="PS00246">
    <property type="entry name" value="WNT1"/>
    <property type="match status" value="1"/>
</dbReference>
<dbReference type="GO" id="GO:0005125">
    <property type="term" value="F:cytokine activity"/>
    <property type="evidence" value="ECO:0007669"/>
    <property type="project" value="TreeGrafter"/>
</dbReference>
<dbReference type="PRINTS" id="PR01349">
    <property type="entry name" value="WNTPROTEIN"/>
</dbReference>
<dbReference type="InterPro" id="IPR005817">
    <property type="entry name" value="Wnt"/>
</dbReference>
<name>A0A8S1HND1_9PELO</name>
<evidence type="ECO:0008006" key="12">
    <source>
        <dbReference type="Google" id="ProtNLM"/>
    </source>
</evidence>
<dbReference type="AlphaFoldDB" id="A0A8S1HND1"/>
<dbReference type="Pfam" id="PF00110">
    <property type="entry name" value="wnt"/>
    <property type="match status" value="1"/>
</dbReference>
<sequence length="347" mass="38655">MLRQLLLLLLLGFLPTTASGWWLLSKADETRLARHASACNAVPGLSQKQRELCTRHPNLIKYLVSGLRLALNECQESFRHNVWNCTLALPGVGTSPLKVASRESAYVYAIASAGVSHSLARACSKGLIDECGCGGTPRGGTKEFTWAGCSDNVRFGNSFGRKFMDVTEKQHADARALMNLHNNRVGRRLLASSLSKECKCHGVSGSCVTKTCWKIVPKFNDFAKRLNEKYEIAHQVTVTGPSAQLILRPEPTPGGRTERYLKHRETNEMSDLNTVKNDLIFFDASPNYCAIDVKDRECGSECGNICCGRGWRTIREVVDEPCHCQFVWCCEVKCKTCKRVVERNYCI</sequence>
<accession>A0A8S1HND1</accession>
<dbReference type="SMART" id="SM00097">
    <property type="entry name" value="WNT1"/>
    <property type="match status" value="1"/>
</dbReference>
<evidence type="ECO:0000256" key="6">
    <source>
        <dbReference type="ARBA" id="ARBA00022687"/>
    </source>
</evidence>
<dbReference type="GO" id="GO:0060070">
    <property type="term" value="P:canonical Wnt signaling pathway"/>
    <property type="evidence" value="ECO:0007669"/>
    <property type="project" value="TreeGrafter"/>
</dbReference>
<evidence type="ECO:0000256" key="7">
    <source>
        <dbReference type="ARBA" id="ARBA00023157"/>
    </source>
</evidence>
<dbReference type="InterPro" id="IPR043158">
    <property type="entry name" value="Wnt_C"/>
</dbReference>
<dbReference type="PANTHER" id="PTHR12027">
    <property type="entry name" value="WNT RELATED"/>
    <property type="match status" value="1"/>
</dbReference>
<dbReference type="Proteomes" id="UP000835052">
    <property type="component" value="Unassembled WGS sequence"/>
</dbReference>
<dbReference type="OrthoDB" id="5945655at2759"/>
<dbReference type="FunFam" id="3.30.2460.20:FF:000007">
    <property type="entry name" value="Protein Wnt"/>
    <property type="match status" value="1"/>
</dbReference>
<evidence type="ECO:0000256" key="2">
    <source>
        <dbReference type="ARBA" id="ARBA00005683"/>
    </source>
</evidence>
<keyword evidence="9" id="KW-0732">Signal</keyword>
<dbReference type="GO" id="GO:0005109">
    <property type="term" value="F:frizzled binding"/>
    <property type="evidence" value="ECO:0007669"/>
    <property type="project" value="TreeGrafter"/>
</dbReference>
<dbReference type="GO" id="GO:0030182">
    <property type="term" value="P:neuron differentiation"/>
    <property type="evidence" value="ECO:0007669"/>
    <property type="project" value="TreeGrafter"/>
</dbReference>
<keyword evidence="4" id="KW-0964">Secreted</keyword>
<evidence type="ECO:0000256" key="1">
    <source>
        <dbReference type="ARBA" id="ARBA00004498"/>
    </source>
</evidence>
<reference evidence="10" key="1">
    <citation type="submission" date="2020-10" db="EMBL/GenBank/DDBJ databases">
        <authorList>
            <person name="Kikuchi T."/>
        </authorList>
    </citation>
    <scope>NUCLEOTIDE SEQUENCE</scope>
    <source>
        <strain evidence="10">NKZ352</strain>
    </source>
</reference>
<keyword evidence="8" id="KW-0449">Lipoprotein</keyword>
<protein>
    <recommendedName>
        <fullName evidence="12">Protein Wnt</fullName>
    </recommendedName>
</protein>
<evidence type="ECO:0000256" key="8">
    <source>
        <dbReference type="ARBA" id="ARBA00023288"/>
    </source>
</evidence>
<keyword evidence="7" id="KW-1015">Disulfide bond</keyword>
<feature type="signal peptide" evidence="9">
    <location>
        <begin position="1"/>
        <end position="20"/>
    </location>
</feature>
<comment type="subcellular location">
    <subcellularLocation>
        <location evidence="1">Secreted</location>
        <location evidence="1">Extracellular space</location>
        <location evidence="1">Extracellular matrix</location>
    </subcellularLocation>
</comment>
<keyword evidence="11" id="KW-1185">Reference proteome</keyword>
<dbReference type="Gene3D" id="3.30.2460.20">
    <property type="match status" value="1"/>
</dbReference>
<evidence type="ECO:0000313" key="10">
    <source>
        <dbReference type="EMBL" id="CAD6197504.1"/>
    </source>
</evidence>
<gene>
    <name evidence="10" type="ORF">CAUJ_LOCUS13413</name>
</gene>
<evidence type="ECO:0000313" key="11">
    <source>
        <dbReference type="Proteomes" id="UP000835052"/>
    </source>
</evidence>
<dbReference type="EMBL" id="CAJGYM010000096">
    <property type="protein sequence ID" value="CAD6197504.1"/>
    <property type="molecule type" value="Genomic_DNA"/>
</dbReference>
<evidence type="ECO:0000256" key="9">
    <source>
        <dbReference type="SAM" id="SignalP"/>
    </source>
</evidence>
<dbReference type="InterPro" id="IPR018161">
    <property type="entry name" value="Wnt_CS"/>
</dbReference>
<proteinExistence type="inferred from homology"/>
<organism evidence="10 11">
    <name type="scientific">Caenorhabditis auriculariae</name>
    <dbReference type="NCBI Taxonomy" id="2777116"/>
    <lineage>
        <taxon>Eukaryota</taxon>
        <taxon>Metazoa</taxon>
        <taxon>Ecdysozoa</taxon>
        <taxon>Nematoda</taxon>
        <taxon>Chromadorea</taxon>
        <taxon>Rhabditida</taxon>
        <taxon>Rhabditina</taxon>
        <taxon>Rhabditomorpha</taxon>
        <taxon>Rhabditoidea</taxon>
        <taxon>Rhabditidae</taxon>
        <taxon>Peloderinae</taxon>
        <taxon>Caenorhabditis</taxon>
    </lineage>
</organism>
<keyword evidence="3" id="KW-0217">Developmental protein</keyword>
<keyword evidence="5" id="KW-0272">Extracellular matrix</keyword>
<dbReference type="PANTHER" id="PTHR12027:SF114">
    <property type="entry name" value="PROTEIN MOM-2"/>
    <property type="match status" value="1"/>
</dbReference>
<comment type="similarity">
    <text evidence="2">Belongs to the Wnt family.</text>
</comment>
<dbReference type="GO" id="GO:0045165">
    <property type="term" value="P:cell fate commitment"/>
    <property type="evidence" value="ECO:0007669"/>
    <property type="project" value="TreeGrafter"/>
</dbReference>
<evidence type="ECO:0000256" key="5">
    <source>
        <dbReference type="ARBA" id="ARBA00022530"/>
    </source>
</evidence>
<feature type="chain" id="PRO_5035773325" description="Protein Wnt" evidence="9">
    <location>
        <begin position="21"/>
        <end position="347"/>
    </location>
</feature>
<dbReference type="CDD" id="cd13113">
    <property type="entry name" value="Wnt"/>
    <property type="match status" value="1"/>
</dbReference>